<evidence type="ECO:0000256" key="1">
    <source>
        <dbReference type="SAM" id="MobiDB-lite"/>
    </source>
</evidence>
<dbReference type="Proteomes" id="UP000887013">
    <property type="component" value="Unassembled WGS sequence"/>
</dbReference>
<gene>
    <name evidence="2" type="ORF">NPIL_163601</name>
</gene>
<proteinExistence type="predicted"/>
<feature type="region of interest" description="Disordered" evidence="1">
    <location>
        <begin position="202"/>
        <end position="225"/>
    </location>
</feature>
<dbReference type="EMBL" id="BMAW01001739">
    <property type="protein sequence ID" value="GFS75298.1"/>
    <property type="molecule type" value="Genomic_DNA"/>
</dbReference>
<name>A0A8X6MSB8_NEPPI</name>
<protein>
    <submittedName>
        <fullName evidence="2">Uncharacterized protein</fullName>
    </submittedName>
</protein>
<keyword evidence="3" id="KW-1185">Reference proteome</keyword>
<feature type="region of interest" description="Disordered" evidence="1">
    <location>
        <begin position="102"/>
        <end position="177"/>
    </location>
</feature>
<reference evidence="2" key="1">
    <citation type="submission" date="2020-08" db="EMBL/GenBank/DDBJ databases">
        <title>Multicomponent nature underlies the extraordinary mechanical properties of spider dragline silk.</title>
        <authorList>
            <person name="Kono N."/>
            <person name="Nakamura H."/>
            <person name="Mori M."/>
            <person name="Yoshida Y."/>
            <person name="Ohtoshi R."/>
            <person name="Malay A.D."/>
            <person name="Moran D.A.P."/>
            <person name="Tomita M."/>
            <person name="Numata K."/>
            <person name="Arakawa K."/>
        </authorList>
    </citation>
    <scope>NUCLEOTIDE SEQUENCE</scope>
</reference>
<sequence>MLYFNSIDRLQWIRGEKTPILTARPGTLKISCEEELQVGFEWQSTNLTSWTLPNEGSGSERRTLKNFREEGVAIGFERPSPGRRAEARLRNRCCLLFPRSGSGRPCKPSVRRTQWTNRPIEGRVSVDRSKVAALALTTPRPVGESSRDDSAPPHHTSFEPGGSGQRAQGRHSRVDPRNCSDYGKGFFGLPSANAGGCLSLPSDGWRHTLSLPPVRRTSGLEAFSR</sequence>
<organism evidence="2 3">
    <name type="scientific">Nephila pilipes</name>
    <name type="common">Giant wood spider</name>
    <name type="synonym">Nephila maculata</name>
    <dbReference type="NCBI Taxonomy" id="299642"/>
    <lineage>
        <taxon>Eukaryota</taxon>
        <taxon>Metazoa</taxon>
        <taxon>Ecdysozoa</taxon>
        <taxon>Arthropoda</taxon>
        <taxon>Chelicerata</taxon>
        <taxon>Arachnida</taxon>
        <taxon>Araneae</taxon>
        <taxon>Araneomorphae</taxon>
        <taxon>Entelegynae</taxon>
        <taxon>Araneoidea</taxon>
        <taxon>Nephilidae</taxon>
        <taxon>Nephila</taxon>
    </lineage>
</organism>
<accession>A0A8X6MSB8</accession>
<evidence type="ECO:0000313" key="2">
    <source>
        <dbReference type="EMBL" id="GFS75298.1"/>
    </source>
</evidence>
<comment type="caution">
    <text evidence="2">The sequence shown here is derived from an EMBL/GenBank/DDBJ whole genome shotgun (WGS) entry which is preliminary data.</text>
</comment>
<dbReference type="AlphaFoldDB" id="A0A8X6MSB8"/>
<evidence type="ECO:0000313" key="3">
    <source>
        <dbReference type="Proteomes" id="UP000887013"/>
    </source>
</evidence>
<feature type="compositionally biased region" description="Basic and acidic residues" evidence="1">
    <location>
        <begin position="120"/>
        <end position="130"/>
    </location>
</feature>